<evidence type="ECO:0000313" key="3">
    <source>
        <dbReference type="Proteomes" id="UP000822688"/>
    </source>
</evidence>
<dbReference type="SUPFAM" id="SSF81383">
    <property type="entry name" value="F-box domain"/>
    <property type="match status" value="1"/>
</dbReference>
<sequence length="377" mass="44221">MELRKLRRRGDEGTCVYQDVEWWSRLAPEICDMILEKLPTLERLRLRIVCKDWNCNVLQRLERKPYFVTIFRSTISSHYLSGVVVYDVVSKSLCFEPLPLKLHQTDQFYFRLPPFAVEGLILMNQPRARLRRKSWSVDVRKNQWCVYNIHTRTTHLLPRAPGCDRSSMCICGMMVDTSIKPHTFKLVVSNYCDEKRQIYDSASRTWSSHPKSNPNSNLWPYWNRGWYFCMCHKNCMYMATANAMDGVFVYSMEEDQWSRLSGSPFRGMEQTYLGVWDDRIFAVLHDPGAKSVTVWELIDATQQEWVEYAGCSKAQYEHLTENDEVVDYSCKIVSVFNAEYVLMYNWKTALNRSDALVLLNLKTSAWEPVVSKPNIID</sequence>
<dbReference type="InterPro" id="IPR050796">
    <property type="entry name" value="SCF_F-box_component"/>
</dbReference>
<dbReference type="InterPro" id="IPR001810">
    <property type="entry name" value="F-box_dom"/>
</dbReference>
<feature type="domain" description="F-box" evidence="1">
    <location>
        <begin position="23"/>
        <end position="54"/>
    </location>
</feature>
<protein>
    <recommendedName>
        <fullName evidence="1">F-box domain-containing protein</fullName>
    </recommendedName>
</protein>
<dbReference type="Pfam" id="PF00646">
    <property type="entry name" value="F-box"/>
    <property type="match status" value="1"/>
</dbReference>
<name>A0A8T0GWV5_CERPU</name>
<proteinExistence type="predicted"/>
<dbReference type="PANTHER" id="PTHR31672:SF2">
    <property type="entry name" value="F-BOX DOMAIN-CONTAINING PROTEIN"/>
    <property type="match status" value="1"/>
</dbReference>
<organism evidence="2 3">
    <name type="scientific">Ceratodon purpureus</name>
    <name type="common">Fire moss</name>
    <name type="synonym">Dicranum purpureum</name>
    <dbReference type="NCBI Taxonomy" id="3225"/>
    <lineage>
        <taxon>Eukaryota</taxon>
        <taxon>Viridiplantae</taxon>
        <taxon>Streptophyta</taxon>
        <taxon>Embryophyta</taxon>
        <taxon>Bryophyta</taxon>
        <taxon>Bryophytina</taxon>
        <taxon>Bryopsida</taxon>
        <taxon>Dicranidae</taxon>
        <taxon>Pseudoditrichales</taxon>
        <taxon>Ditrichaceae</taxon>
        <taxon>Ceratodon</taxon>
    </lineage>
</organism>
<accession>A0A8T0GWV5</accession>
<dbReference type="AlphaFoldDB" id="A0A8T0GWV5"/>
<gene>
    <name evidence="2" type="ORF">KC19_8G096000</name>
</gene>
<evidence type="ECO:0000313" key="2">
    <source>
        <dbReference type="EMBL" id="KAG0564251.1"/>
    </source>
</evidence>
<dbReference type="EMBL" id="CM026429">
    <property type="protein sequence ID" value="KAG0564251.1"/>
    <property type="molecule type" value="Genomic_DNA"/>
</dbReference>
<dbReference type="Proteomes" id="UP000822688">
    <property type="component" value="Chromosome 8"/>
</dbReference>
<evidence type="ECO:0000259" key="1">
    <source>
        <dbReference type="Pfam" id="PF00646"/>
    </source>
</evidence>
<comment type="caution">
    <text evidence="2">The sequence shown here is derived from an EMBL/GenBank/DDBJ whole genome shotgun (WGS) entry which is preliminary data.</text>
</comment>
<dbReference type="SUPFAM" id="SSF50965">
    <property type="entry name" value="Galactose oxidase, central domain"/>
    <property type="match status" value="1"/>
</dbReference>
<dbReference type="PANTHER" id="PTHR31672">
    <property type="entry name" value="BNACNNG10540D PROTEIN"/>
    <property type="match status" value="1"/>
</dbReference>
<reference evidence="2" key="1">
    <citation type="submission" date="2020-06" db="EMBL/GenBank/DDBJ databases">
        <title>WGS assembly of Ceratodon purpureus strain R40.</title>
        <authorList>
            <person name="Carey S.B."/>
            <person name="Jenkins J."/>
            <person name="Shu S."/>
            <person name="Lovell J.T."/>
            <person name="Sreedasyam A."/>
            <person name="Maumus F."/>
            <person name="Tiley G.P."/>
            <person name="Fernandez-Pozo N."/>
            <person name="Barry K."/>
            <person name="Chen C."/>
            <person name="Wang M."/>
            <person name="Lipzen A."/>
            <person name="Daum C."/>
            <person name="Saski C.A."/>
            <person name="Payton A.C."/>
            <person name="Mcbreen J.C."/>
            <person name="Conrad R.E."/>
            <person name="Kollar L.M."/>
            <person name="Olsson S."/>
            <person name="Huttunen S."/>
            <person name="Landis J.B."/>
            <person name="Wickett N.J."/>
            <person name="Johnson M.G."/>
            <person name="Rensing S.A."/>
            <person name="Grimwood J."/>
            <person name="Schmutz J."/>
            <person name="Mcdaniel S.F."/>
        </authorList>
    </citation>
    <scope>NUCLEOTIDE SEQUENCE</scope>
    <source>
        <strain evidence="2">R40</strain>
    </source>
</reference>
<keyword evidence="3" id="KW-1185">Reference proteome</keyword>
<dbReference type="InterPro" id="IPR036047">
    <property type="entry name" value="F-box-like_dom_sf"/>
</dbReference>
<dbReference type="InterPro" id="IPR011043">
    <property type="entry name" value="Gal_Oxase/kelch_b-propeller"/>
</dbReference>
<dbReference type="Gene3D" id="2.120.10.80">
    <property type="entry name" value="Kelch-type beta propeller"/>
    <property type="match status" value="1"/>
</dbReference>
<dbReference type="InterPro" id="IPR015915">
    <property type="entry name" value="Kelch-typ_b-propeller"/>
</dbReference>